<dbReference type="InterPro" id="IPR005297">
    <property type="entry name" value="Lipoprotein_repeat"/>
</dbReference>
<evidence type="ECO:0000256" key="1">
    <source>
        <dbReference type="SAM" id="SignalP"/>
    </source>
</evidence>
<keyword evidence="3" id="KW-1185">Reference proteome</keyword>
<dbReference type="PANTHER" id="PTHR39335">
    <property type="entry name" value="BLL4220 PROTEIN"/>
    <property type="match status" value="1"/>
</dbReference>
<dbReference type="OrthoDB" id="597632at2"/>
<keyword evidence="1" id="KW-0732">Signal</keyword>
<dbReference type="Proteomes" id="UP000053937">
    <property type="component" value="Unassembled WGS sequence"/>
</dbReference>
<gene>
    <name evidence="2" type="ORF">ASB62_09315</name>
</gene>
<dbReference type="Pfam" id="PF03640">
    <property type="entry name" value="Lipoprotein_15"/>
    <property type="match status" value="2"/>
</dbReference>
<feature type="chain" id="PRO_5007171954" description="Lipoprotein" evidence="1">
    <location>
        <begin position="20"/>
        <end position="138"/>
    </location>
</feature>
<organism evidence="2 3">
    <name type="scientific">Chlorobium limicola</name>
    <dbReference type="NCBI Taxonomy" id="1092"/>
    <lineage>
        <taxon>Bacteria</taxon>
        <taxon>Pseudomonadati</taxon>
        <taxon>Chlorobiota</taxon>
        <taxon>Chlorobiia</taxon>
        <taxon>Chlorobiales</taxon>
        <taxon>Chlorobiaceae</taxon>
        <taxon>Chlorobium/Pelodictyon group</taxon>
        <taxon>Chlorobium</taxon>
    </lineage>
</organism>
<dbReference type="AlphaFoldDB" id="A0A124G6Q4"/>
<reference evidence="2 3" key="1">
    <citation type="submission" date="2015-10" db="EMBL/GenBank/DDBJ databases">
        <title>Draft Genome Sequence of Chlorobium limicola strain Frasassi Growing under Artificial Lighting in the Frasassi Cave System.</title>
        <authorList>
            <person name="Mansor M."/>
            <person name="Macalady J."/>
        </authorList>
    </citation>
    <scope>NUCLEOTIDE SEQUENCE [LARGE SCALE GENOMIC DNA]</scope>
    <source>
        <strain evidence="2 3">Frasassi</strain>
    </source>
</reference>
<comment type="caution">
    <text evidence="2">The sequence shown here is derived from an EMBL/GenBank/DDBJ whole genome shotgun (WGS) entry which is preliminary data.</text>
</comment>
<evidence type="ECO:0000313" key="2">
    <source>
        <dbReference type="EMBL" id="KUL20377.1"/>
    </source>
</evidence>
<dbReference type="GO" id="GO:0043448">
    <property type="term" value="P:alkane catabolic process"/>
    <property type="evidence" value="ECO:0007669"/>
    <property type="project" value="TreeGrafter"/>
</dbReference>
<proteinExistence type="predicted"/>
<dbReference type="EMBL" id="LMBR01000236">
    <property type="protein sequence ID" value="KUL20377.1"/>
    <property type="molecule type" value="Genomic_DNA"/>
</dbReference>
<evidence type="ECO:0008006" key="4">
    <source>
        <dbReference type="Google" id="ProtNLM"/>
    </source>
</evidence>
<sequence>MLFIFGAAMMFIVQHTAIAADPNVKVMQKEGVGSYLADGSGKTLYWFKKDSKNTSNCTGACPEKWPAFVSGGMLTVAQPLKITDFGTIDRPDGKKQNTFRGYPLYYYVMDQLASDTKGHKLNEVWFVIDPAKFPPVAQ</sequence>
<accession>A0A124G6Q4</accession>
<protein>
    <recommendedName>
        <fullName evidence="4">Lipoprotein</fullName>
    </recommendedName>
</protein>
<name>A0A124G6Q4_CHLLI</name>
<feature type="signal peptide" evidence="1">
    <location>
        <begin position="1"/>
        <end position="19"/>
    </location>
</feature>
<evidence type="ECO:0000313" key="3">
    <source>
        <dbReference type="Proteomes" id="UP000053937"/>
    </source>
</evidence>
<dbReference type="PANTHER" id="PTHR39335:SF1">
    <property type="entry name" value="BLL4220 PROTEIN"/>
    <property type="match status" value="1"/>
</dbReference>